<protein>
    <submittedName>
        <fullName evidence="3">Archaeal/vacuolar-type H+-ATPase subunit C</fullName>
        <ecNumber evidence="3">3.6.3.14</ecNumber>
    </submittedName>
</protein>
<dbReference type="GeneID" id="41594177"/>
<gene>
    <name evidence="3" type="ORF">NCAV_0071</name>
</gene>
<keyword evidence="1" id="KW-0813">Transport</keyword>
<keyword evidence="3" id="KW-0378">Hydrolase</keyword>
<name>A0A2K5ANQ3_9ARCH</name>
<dbReference type="EC" id="3.6.3.14" evidence="3"/>
<organism evidence="3 4">
    <name type="scientific">Candidatus Nitrosocaldus cavascurensis</name>
    <dbReference type="NCBI Taxonomy" id="2058097"/>
    <lineage>
        <taxon>Archaea</taxon>
        <taxon>Nitrososphaerota</taxon>
        <taxon>Nitrososphaeria</taxon>
        <taxon>Candidatus Nitrosocaldales</taxon>
        <taxon>Candidatus Nitrosocaldaceae</taxon>
        <taxon>Candidatus Nitrosocaldus</taxon>
    </lineage>
</organism>
<sequence>MAPLSLPNRIFGTVKSFATKGSLLSREVLEMLAESRDMDEFIVRLKNTRYVDAVSRLQRPYTAVAVEGALREDLVNFHSSLANVARESELLNTYFIRYIIYNLKVILKAKALNRSYEEILPYVNMRAEELLGRRDVVVKALVAKDLDEAVASLAGNEFGEDVQSAVNVYKEKRDLQVFDTFLDHTFYLMLARALAAHWRDSDVKGIIVPEIDAYNILAILRAKFWNLEEEQIRRLVVSKVPAIDLYKPGSSIMPLNPVRLPTLTVESMQKMISAESVSSAIAELANTAYRNLVPQPQQYTSDIDAIAILEKNLEDMLYSRYIATYHSMFKHSTIIAALKLRALEVRNLSAIATGIEQKMTPEVIMKKLYLPYLQQR</sequence>
<evidence type="ECO:0000256" key="1">
    <source>
        <dbReference type="ARBA" id="ARBA00022448"/>
    </source>
</evidence>
<proteinExistence type="predicted"/>
<dbReference type="RefSeq" id="WP_103286426.1">
    <property type="nucleotide sequence ID" value="NZ_LT981265.1"/>
</dbReference>
<dbReference type="SUPFAM" id="SSF103486">
    <property type="entry name" value="V-type ATP synthase subunit C"/>
    <property type="match status" value="1"/>
</dbReference>
<evidence type="ECO:0000256" key="2">
    <source>
        <dbReference type="ARBA" id="ARBA00023065"/>
    </source>
</evidence>
<dbReference type="PANTHER" id="PTHR38682:SF1">
    <property type="entry name" value="V-TYPE ATP SYNTHASE SUBUNIT C"/>
    <property type="match status" value="1"/>
</dbReference>
<dbReference type="Pfam" id="PF01992">
    <property type="entry name" value="vATP-synt_AC39"/>
    <property type="match status" value="2"/>
</dbReference>
<dbReference type="GO" id="GO:0016787">
    <property type="term" value="F:hydrolase activity"/>
    <property type="evidence" value="ECO:0007669"/>
    <property type="project" value="UniProtKB-KW"/>
</dbReference>
<dbReference type="AlphaFoldDB" id="A0A2K5ANQ3"/>
<evidence type="ECO:0000313" key="4">
    <source>
        <dbReference type="Proteomes" id="UP000236248"/>
    </source>
</evidence>
<dbReference type="GO" id="GO:0046961">
    <property type="term" value="F:proton-transporting ATPase activity, rotational mechanism"/>
    <property type="evidence" value="ECO:0007669"/>
    <property type="project" value="InterPro"/>
</dbReference>
<keyword evidence="2" id="KW-0406">Ion transport</keyword>
<evidence type="ECO:0000313" key="3">
    <source>
        <dbReference type="EMBL" id="SPC33271.1"/>
    </source>
</evidence>
<accession>A0A2K5ANQ3</accession>
<dbReference type="InterPro" id="IPR036079">
    <property type="entry name" value="ATPase_csu/dsu_sf"/>
</dbReference>
<dbReference type="KEGG" id="ncv:NCAV_0071"/>
<dbReference type="InterPro" id="IPR002843">
    <property type="entry name" value="ATPase_V0-cplx_csu/dsu"/>
</dbReference>
<dbReference type="InterPro" id="IPR050873">
    <property type="entry name" value="V-ATPase_V0D/AC39_subunit"/>
</dbReference>
<dbReference type="Gene3D" id="1.10.132.50">
    <property type="entry name" value="ATP synthase (C/AC39) subunit, domain 3"/>
    <property type="match status" value="3"/>
</dbReference>
<dbReference type="EMBL" id="LT981265">
    <property type="protein sequence ID" value="SPC33271.1"/>
    <property type="molecule type" value="Genomic_DNA"/>
</dbReference>
<dbReference type="InterPro" id="IPR044911">
    <property type="entry name" value="V-type_ATPase_csu/dsu_dom_3"/>
</dbReference>
<reference evidence="4" key="1">
    <citation type="submission" date="2018-01" db="EMBL/GenBank/DDBJ databases">
        <authorList>
            <person name="Kerou L M."/>
        </authorList>
    </citation>
    <scope>NUCLEOTIDE SEQUENCE [LARGE SCALE GENOMIC DNA]</scope>
    <source>
        <strain evidence="4">SCU2</strain>
    </source>
</reference>
<dbReference type="PANTHER" id="PTHR38682">
    <property type="entry name" value="V-TYPE ATP SYNTHASE SUBUNIT C"/>
    <property type="match status" value="1"/>
</dbReference>
<dbReference type="Proteomes" id="UP000236248">
    <property type="component" value="Chromosome NCAV"/>
</dbReference>
<keyword evidence="4" id="KW-1185">Reference proteome</keyword>